<keyword evidence="1" id="KW-1133">Transmembrane helix</keyword>
<keyword evidence="1" id="KW-0812">Transmembrane</keyword>
<keyword evidence="4" id="KW-1185">Reference proteome</keyword>
<feature type="transmembrane region" description="Helical" evidence="1">
    <location>
        <begin position="218"/>
        <end position="251"/>
    </location>
</feature>
<dbReference type="Pfam" id="PF04024">
    <property type="entry name" value="PspC"/>
    <property type="match status" value="1"/>
</dbReference>
<reference evidence="3 4" key="1">
    <citation type="submission" date="2019-06" db="EMBL/GenBank/DDBJ databases">
        <authorList>
            <person name="Li J."/>
        </authorList>
    </citation>
    <scope>NUCLEOTIDE SEQUENCE [LARGE SCALE GENOMIC DNA]</scope>
    <source>
        <strain evidence="3 4">LMG 28165</strain>
    </source>
</reference>
<dbReference type="Proteomes" id="UP000312032">
    <property type="component" value="Unassembled WGS sequence"/>
</dbReference>
<evidence type="ECO:0000313" key="4">
    <source>
        <dbReference type="Proteomes" id="UP000312032"/>
    </source>
</evidence>
<comment type="caution">
    <text evidence="3">The sequence shown here is derived from an EMBL/GenBank/DDBJ whole genome shotgun (WGS) entry which is preliminary data.</text>
</comment>
<dbReference type="AlphaFoldDB" id="A0A5C4U6B0"/>
<dbReference type="EMBL" id="VDHJ01000005">
    <property type="protein sequence ID" value="TNL98494.1"/>
    <property type="molecule type" value="Genomic_DNA"/>
</dbReference>
<accession>A0A5C4U6B0</accession>
<feature type="transmembrane region" description="Helical" evidence="1">
    <location>
        <begin position="66"/>
        <end position="91"/>
    </location>
</feature>
<gene>
    <name evidence="3" type="ORF">FHE74_04655</name>
</gene>
<feature type="domain" description="Phage shock protein PspC N-terminal" evidence="2">
    <location>
        <begin position="38"/>
        <end position="93"/>
    </location>
</feature>
<organism evidence="3 4">
    <name type="scientific">Corynebacterium tapiri</name>
    <dbReference type="NCBI Taxonomy" id="1448266"/>
    <lineage>
        <taxon>Bacteria</taxon>
        <taxon>Bacillati</taxon>
        <taxon>Actinomycetota</taxon>
        <taxon>Actinomycetes</taxon>
        <taxon>Mycobacteriales</taxon>
        <taxon>Corynebacteriaceae</taxon>
        <taxon>Corynebacterium</taxon>
    </lineage>
</organism>
<keyword evidence="1" id="KW-0472">Membrane</keyword>
<dbReference type="InterPro" id="IPR007168">
    <property type="entry name" value="Phageshock_PspC_N"/>
</dbReference>
<evidence type="ECO:0000259" key="2">
    <source>
        <dbReference type="Pfam" id="PF04024"/>
    </source>
</evidence>
<evidence type="ECO:0000313" key="3">
    <source>
        <dbReference type="EMBL" id="TNL98494.1"/>
    </source>
</evidence>
<evidence type="ECO:0000256" key="1">
    <source>
        <dbReference type="SAM" id="Phobius"/>
    </source>
</evidence>
<proteinExistence type="predicted"/>
<sequence length="469" mass="50416">MLSGAVSRKINAMSSPTGFNAASTVQEMWQTRPPRIPRRQGGKAYIAGVCEGIAVRYQIDPVIIRLYLVVVTLLLSVGGGLLMYALAWMFLPRYGLNRAPGQTLFASSTSLIAEERRERPIGYCLLIFAIITAVTTEWDFASFLALVITGLAWWGLQRRLPYPPAGLIPGTKKHAPQQVNLGLFASANPTPGTTWEPLGTSAHDWNIRPPQPEHRRVAVWPWIVGAITAITIIVGAIISAIAFVGVGSIVFRSSPNGTPSQNWMVRSEGELLYDYDWEETSATVNLAELGPLTEDNHTRVVANDTDATVILPTSVPVLLHCEGEGHATCKDGRLNPNATGPVLDVTLVDGPGEGIATALHPDLAPAGNADAFKQPKDRNDVPEGYHGQIGLQTIDLRRVKDLEHDQDLIIGHGAGALTVLAPDTPYELTCGRNLGPSNCVSGTYNQDKPGKTLHISVGKGIGPLTVMNS</sequence>
<feature type="transmembrane region" description="Helical" evidence="1">
    <location>
        <begin position="125"/>
        <end position="154"/>
    </location>
</feature>
<name>A0A5C4U6B0_9CORY</name>
<dbReference type="OrthoDB" id="3208990at2"/>
<protein>
    <submittedName>
        <fullName evidence="3">PspC domain-containing protein</fullName>
    </submittedName>
</protein>